<reference evidence="2" key="1">
    <citation type="submission" date="2006-10" db="EMBL/GenBank/DDBJ databases">
        <authorList>
            <person name="Amadeo P."/>
            <person name="Zhao Q."/>
            <person name="Wortman J."/>
            <person name="Fraser-Liggett C."/>
            <person name="Carlton J."/>
        </authorList>
    </citation>
    <scope>NUCLEOTIDE SEQUENCE</scope>
    <source>
        <strain evidence="2">G3</strain>
    </source>
</reference>
<dbReference type="VEuPathDB" id="TrichDB:TVAGG3_0232120"/>
<protein>
    <submittedName>
        <fullName evidence="2">Uncharacterized protein</fullName>
    </submittedName>
</protein>
<dbReference type="AlphaFoldDB" id="A2FBC7"/>
<dbReference type="InParanoid" id="A2FBC7"/>
<evidence type="ECO:0000256" key="1">
    <source>
        <dbReference type="SAM" id="Coils"/>
    </source>
</evidence>
<dbReference type="OrthoDB" id="524165at2759"/>
<reference evidence="2" key="2">
    <citation type="journal article" date="2007" name="Science">
        <title>Draft genome sequence of the sexually transmitted pathogen Trichomonas vaginalis.</title>
        <authorList>
            <person name="Carlton J.M."/>
            <person name="Hirt R.P."/>
            <person name="Silva J.C."/>
            <person name="Delcher A.L."/>
            <person name="Schatz M."/>
            <person name="Zhao Q."/>
            <person name="Wortman J.R."/>
            <person name="Bidwell S.L."/>
            <person name="Alsmark U.C.M."/>
            <person name="Besteiro S."/>
            <person name="Sicheritz-Ponten T."/>
            <person name="Noel C.J."/>
            <person name="Dacks J.B."/>
            <person name="Foster P.G."/>
            <person name="Simillion C."/>
            <person name="Van de Peer Y."/>
            <person name="Miranda-Saavedra D."/>
            <person name="Barton G.J."/>
            <person name="Westrop G.D."/>
            <person name="Mueller S."/>
            <person name="Dessi D."/>
            <person name="Fiori P.L."/>
            <person name="Ren Q."/>
            <person name="Paulsen I."/>
            <person name="Zhang H."/>
            <person name="Bastida-Corcuera F.D."/>
            <person name="Simoes-Barbosa A."/>
            <person name="Brown M.T."/>
            <person name="Hayes R.D."/>
            <person name="Mukherjee M."/>
            <person name="Okumura C.Y."/>
            <person name="Schneider R."/>
            <person name="Smith A.J."/>
            <person name="Vanacova S."/>
            <person name="Villalvazo M."/>
            <person name="Haas B.J."/>
            <person name="Pertea M."/>
            <person name="Feldblyum T.V."/>
            <person name="Utterback T.R."/>
            <person name="Shu C.L."/>
            <person name="Osoegawa K."/>
            <person name="de Jong P.J."/>
            <person name="Hrdy I."/>
            <person name="Horvathova L."/>
            <person name="Zubacova Z."/>
            <person name="Dolezal P."/>
            <person name="Malik S.B."/>
            <person name="Logsdon J.M. Jr."/>
            <person name="Henze K."/>
            <person name="Gupta A."/>
            <person name="Wang C.C."/>
            <person name="Dunne R.L."/>
            <person name="Upcroft J.A."/>
            <person name="Upcroft P."/>
            <person name="White O."/>
            <person name="Salzberg S.L."/>
            <person name="Tang P."/>
            <person name="Chiu C.-H."/>
            <person name="Lee Y.-S."/>
            <person name="Embley T.M."/>
            <person name="Coombs G.H."/>
            <person name="Mottram J.C."/>
            <person name="Tachezy J."/>
            <person name="Fraser-Liggett C.M."/>
            <person name="Johnson P.J."/>
        </authorList>
    </citation>
    <scope>NUCLEOTIDE SEQUENCE [LARGE SCALE GENOMIC DNA]</scope>
    <source>
        <strain evidence="2">G3</strain>
    </source>
</reference>
<organism evidence="2 3">
    <name type="scientific">Trichomonas vaginalis (strain ATCC PRA-98 / G3)</name>
    <dbReference type="NCBI Taxonomy" id="412133"/>
    <lineage>
        <taxon>Eukaryota</taxon>
        <taxon>Metamonada</taxon>
        <taxon>Parabasalia</taxon>
        <taxon>Trichomonadida</taxon>
        <taxon>Trichomonadidae</taxon>
        <taxon>Trichomonas</taxon>
    </lineage>
</organism>
<name>A2FBC7_TRIV3</name>
<keyword evidence="3" id="KW-1185">Reference proteome</keyword>
<dbReference type="KEGG" id="tva:4755595"/>
<dbReference type="GO" id="GO:0006355">
    <property type="term" value="P:regulation of DNA-templated transcription"/>
    <property type="evidence" value="ECO:0000318"/>
    <property type="project" value="GO_Central"/>
</dbReference>
<proteinExistence type="predicted"/>
<dbReference type="GO" id="GO:0003713">
    <property type="term" value="F:transcription coactivator activity"/>
    <property type="evidence" value="ECO:0000318"/>
    <property type="project" value="GO_Central"/>
</dbReference>
<dbReference type="GO" id="GO:0005634">
    <property type="term" value="C:nucleus"/>
    <property type="evidence" value="ECO:0000318"/>
    <property type="project" value="GO_Central"/>
</dbReference>
<gene>
    <name evidence="2" type="ORF">TVAG_157920</name>
</gene>
<dbReference type="RefSeq" id="XP_001310737.1">
    <property type="nucleotide sequence ID" value="XM_001310736.1"/>
</dbReference>
<keyword evidence="1" id="KW-0175">Coiled coil</keyword>
<sequence length="84" mass="9543">MAKAKVSYADLLDQAGVLDQLSEAIVTLYSSPKPPPEIYSFFLSILNAPDKNEVEKLLFSNQELRRKIKTLKAQIAEYESRLKK</sequence>
<evidence type="ECO:0000313" key="3">
    <source>
        <dbReference type="Proteomes" id="UP000001542"/>
    </source>
</evidence>
<dbReference type="EMBL" id="DS113700">
    <property type="protein sequence ID" value="EAX97807.1"/>
    <property type="molecule type" value="Genomic_DNA"/>
</dbReference>
<dbReference type="VEuPathDB" id="TrichDB:TVAG_157920"/>
<accession>A2FBC7</accession>
<feature type="coiled-coil region" evidence="1">
    <location>
        <begin position="54"/>
        <end position="81"/>
    </location>
</feature>
<evidence type="ECO:0000313" key="2">
    <source>
        <dbReference type="EMBL" id="EAX97807.1"/>
    </source>
</evidence>
<dbReference type="SMR" id="A2FBC7"/>
<dbReference type="Proteomes" id="UP000001542">
    <property type="component" value="Unassembled WGS sequence"/>
</dbReference>